<dbReference type="InterPro" id="IPR001650">
    <property type="entry name" value="Helicase_C-like"/>
</dbReference>
<dbReference type="PROSITE" id="PS51192">
    <property type="entry name" value="HELICASE_ATP_BIND_1"/>
    <property type="match status" value="1"/>
</dbReference>
<dbReference type="OrthoDB" id="10261556at2759"/>
<reference evidence="8 9" key="1">
    <citation type="submission" date="2014-04" db="EMBL/GenBank/DDBJ databases">
        <authorList>
            <consortium name="DOE Joint Genome Institute"/>
            <person name="Kuo A."/>
            <person name="Zuccaro A."/>
            <person name="Kohler A."/>
            <person name="Nagy L.G."/>
            <person name="Floudas D."/>
            <person name="Copeland A."/>
            <person name="Barry K.W."/>
            <person name="Cichocki N."/>
            <person name="Veneault-Fourrey C."/>
            <person name="LaButti K."/>
            <person name="Lindquist E.A."/>
            <person name="Lipzen A."/>
            <person name="Lundell T."/>
            <person name="Morin E."/>
            <person name="Murat C."/>
            <person name="Sun H."/>
            <person name="Tunlid A."/>
            <person name="Henrissat B."/>
            <person name="Grigoriev I.V."/>
            <person name="Hibbett D.S."/>
            <person name="Martin F."/>
            <person name="Nordberg H.P."/>
            <person name="Cantor M.N."/>
            <person name="Hua S.X."/>
        </authorList>
    </citation>
    <scope>NUCLEOTIDE SEQUENCE [LARGE SCALE GENOMIC DNA]</scope>
    <source>
        <strain evidence="8 9">MAFF 305830</strain>
    </source>
</reference>
<dbReference type="PANTHER" id="PTHR13710">
    <property type="entry name" value="DNA HELICASE RECQ FAMILY MEMBER"/>
    <property type="match status" value="1"/>
</dbReference>
<dbReference type="GO" id="GO:0043138">
    <property type="term" value="F:3'-5' DNA helicase activity"/>
    <property type="evidence" value="ECO:0007669"/>
    <property type="project" value="UniProtKB-EC"/>
</dbReference>
<evidence type="ECO:0000259" key="7">
    <source>
        <dbReference type="PROSITE" id="PS51194"/>
    </source>
</evidence>
<dbReference type="PROSITE" id="PS51194">
    <property type="entry name" value="HELICASE_CTER"/>
    <property type="match status" value="1"/>
</dbReference>
<dbReference type="Gene3D" id="3.40.50.300">
    <property type="entry name" value="P-loop containing nucleotide triphosphate hydrolases"/>
    <property type="match status" value="3"/>
</dbReference>
<evidence type="ECO:0000313" key="8">
    <source>
        <dbReference type="EMBL" id="KIM20100.1"/>
    </source>
</evidence>
<evidence type="ECO:0000256" key="2">
    <source>
        <dbReference type="ARBA" id="ARBA00022741"/>
    </source>
</evidence>
<dbReference type="Proteomes" id="UP000054097">
    <property type="component" value="Unassembled WGS sequence"/>
</dbReference>
<dbReference type="InterPro" id="IPR011545">
    <property type="entry name" value="DEAD/DEAH_box_helicase_dom"/>
</dbReference>
<dbReference type="SMART" id="SM00487">
    <property type="entry name" value="DEXDc"/>
    <property type="match status" value="1"/>
</dbReference>
<evidence type="ECO:0000256" key="4">
    <source>
        <dbReference type="ARBA" id="ARBA00034617"/>
    </source>
</evidence>
<dbReference type="STRING" id="933852.A0A0C3A633"/>
<evidence type="ECO:0000313" key="9">
    <source>
        <dbReference type="Proteomes" id="UP000054097"/>
    </source>
</evidence>
<dbReference type="GO" id="GO:0005524">
    <property type="term" value="F:ATP binding"/>
    <property type="evidence" value="ECO:0007669"/>
    <property type="project" value="UniProtKB-KW"/>
</dbReference>
<evidence type="ECO:0000256" key="5">
    <source>
        <dbReference type="ARBA" id="ARBA00034808"/>
    </source>
</evidence>
<dbReference type="InterPro" id="IPR014001">
    <property type="entry name" value="Helicase_ATP-bd"/>
</dbReference>
<dbReference type="Pfam" id="PF00270">
    <property type="entry name" value="DEAD"/>
    <property type="match status" value="1"/>
</dbReference>
<comment type="similarity">
    <text evidence="1">Belongs to the helicase family. RecQ subfamily.</text>
</comment>
<dbReference type="GO" id="GO:0009378">
    <property type="term" value="F:four-way junction helicase activity"/>
    <property type="evidence" value="ECO:0007669"/>
    <property type="project" value="TreeGrafter"/>
</dbReference>
<dbReference type="SUPFAM" id="SSF52540">
    <property type="entry name" value="P-loop containing nucleoside triphosphate hydrolases"/>
    <property type="match status" value="1"/>
</dbReference>
<keyword evidence="3" id="KW-0067">ATP-binding</keyword>
<sequence>MADLRVEIRTNFQKVLKKDPCQFQIHAIAAGLNGDDVIVVAPTGSGKTYPLLAPILFNKAGLVIVISALNTISEQIGKILADPAFGTKITADSCHAIVMPVEMFTSEDFAFILNDRLFQGRLTDVRVDEAHVVVQWARFRKEYRNLVFVRRQLPLVHWYFTSATLTEGHIAYLKDFLLLDNRTTTVIRLSNDRPNVQCIVREMRYAANGFKDALVFLGPNPTPESHPGPTLVYCNSKADAEGLATFLQGVLNARGPGMGRKVTWFHSSNSEEHAKKIVGELLQGKYWILVCTEILGMGADVPGIMTVGQYGRPPSLEAWIQRAGRAGRGTTAPAKFILLEPKKTKKKQLAAGTIEDPVIIKDEERNSPYVRRVWRVSLTP</sequence>
<dbReference type="EMBL" id="KN824476">
    <property type="protein sequence ID" value="KIM20100.1"/>
    <property type="molecule type" value="Genomic_DNA"/>
</dbReference>
<dbReference type="PANTHER" id="PTHR13710:SF154">
    <property type="entry name" value="RECQ HELICASE, PUTATIVE (AFU_ORTHOLOGUE AFUA_6G14720)-RELATED"/>
    <property type="match status" value="1"/>
</dbReference>
<dbReference type="Pfam" id="PF00271">
    <property type="entry name" value="Helicase_C"/>
    <property type="match status" value="1"/>
</dbReference>
<evidence type="ECO:0000256" key="1">
    <source>
        <dbReference type="ARBA" id="ARBA00005446"/>
    </source>
</evidence>
<gene>
    <name evidence="8" type="ORF">M408DRAFT_30653</name>
</gene>
<dbReference type="GO" id="GO:0003676">
    <property type="term" value="F:nucleic acid binding"/>
    <property type="evidence" value="ECO:0007669"/>
    <property type="project" value="InterPro"/>
</dbReference>
<comment type="catalytic activity">
    <reaction evidence="4">
        <text>Couples ATP hydrolysis with the unwinding of duplex DNA by translocating in the 3'-5' direction.</text>
        <dbReference type="EC" id="5.6.2.4"/>
    </reaction>
</comment>
<reference evidence="9" key="2">
    <citation type="submission" date="2015-01" db="EMBL/GenBank/DDBJ databases">
        <title>Evolutionary Origins and Diversification of the Mycorrhizal Mutualists.</title>
        <authorList>
            <consortium name="DOE Joint Genome Institute"/>
            <consortium name="Mycorrhizal Genomics Consortium"/>
            <person name="Kohler A."/>
            <person name="Kuo A."/>
            <person name="Nagy L.G."/>
            <person name="Floudas D."/>
            <person name="Copeland A."/>
            <person name="Barry K.W."/>
            <person name="Cichocki N."/>
            <person name="Veneault-Fourrey C."/>
            <person name="LaButti K."/>
            <person name="Lindquist E.A."/>
            <person name="Lipzen A."/>
            <person name="Lundell T."/>
            <person name="Morin E."/>
            <person name="Murat C."/>
            <person name="Riley R."/>
            <person name="Ohm R."/>
            <person name="Sun H."/>
            <person name="Tunlid A."/>
            <person name="Henrissat B."/>
            <person name="Grigoriev I.V."/>
            <person name="Hibbett D.S."/>
            <person name="Martin F."/>
        </authorList>
    </citation>
    <scope>NUCLEOTIDE SEQUENCE [LARGE SCALE GENOMIC DNA]</scope>
    <source>
        <strain evidence="9">MAFF 305830</strain>
    </source>
</reference>
<organism evidence="8 9">
    <name type="scientific">Serendipita vermifera MAFF 305830</name>
    <dbReference type="NCBI Taxonomy" id="933852"/>
    <lineage>
        <taxon>Eukaryota</taxon>
        <taxon>Fungi</taxon>
        <taxon>Dikarya</taxon>
        <taxon>Basidiomycota</taxon>
        <taxon>Agaricomycotina</taxon>
        <taxon>Agaricomycetes</taxon>
        <taxon>Sebacinales</taxon>
        <taxon>Serendipitaceae</taxon>
        <taxon>Serendipita</taxon>
    </lineage>
</organism>
<accession>A0A0C3A633</accession>
<feature type="domain" description="Helicase C-terminal" evidence="7">
    <location>
        <begin position="209"/>
        <end position="366"/>
    </location>
</feature>
<dbReference type="InterPro" id="IPR027417">
    <property type="entry name" value="P-loop_NTPase"/>
</dbReference>
<dbReference type="GO" id="GO:0000724">
    <property type="term" value="P:double-strand break repair via homologous recombination"/>
    <property type="evidence" value="ECO:0007669"/>
    <property type="project" value="TreeGrafter"/>
</dbReference>
<dbReference type="GO" id="GO:0005694">
    <property type="term" value="C:chromosome"/>
    <property type="evidence" value="ECO:0007669"/>
    <property type="project" value="TreeGrafter"/>
</dbReference>
<dbReference type="SMART" id="SM00490">
    <property type="entry name" value="HELICc"/>
    <property type="match status" value="1"/>
</dbReference>
<dbReference type="EC" id="5.6.2.4" evidence="5"/>
<evidence type="ECO:0000259" key="6">
    <source>
        <dbReference type="PROSITE" id="PS51192"/>
    </source>
</evidence>
<dbReference type="GO" id="GO:0005737">
    <property type="term" value="C:cytoplasm"/>
    <property type="evidence" value="ECO:0007669"/>
    <property type="project" value="TreeGrafter"/>
</dbReference>
<evidence type="ECO:0000256" key="3">
    <source>
        <dbReference type="ARBA" id="ARBA00022840"/>
    </source>
</evidence>
<protein>
    <recommendedName>
        <fullName evidence="5">DNA 3'-5' helicase</fullName>
        <ecNumber evidence="5">5.6.2.4</ecNumber>
    </recommendedName>
</protein>
<name>A0A0C3A633_SERVB</name>
<proteinExistence type="inferred from homology"/>
<dbReference type="HOGENOM" id="CLU_001103_19_6_1"/>
<dbReference type="AlphaFoldDB" id="A0A0C3A633"/>
<keyword evidence="9" id="KW-1185">Reference proteome</keyword>
<keyword evidence="2" id="KW-0547">Nucleotide-binding</keyword>
<feature type="domain" description="Helicase ATP-binding" evidence="6">
    <location>
        <begin position="28"/>
        <end position="183"/>
    </location>
</feature>